<protein>
    <recommendedName>
        <fullName evidence="3">CHAT domain-containing protein</fullName>
    </recommendedName>
</protein>
<organism evidence="1 2">
    <name type="scientific">Chryseobacterium edaphi</name>
    <dbReference type="NCBI Taxonomy" id="2976532"/>
    <lineage>
        <taxon>Bacteria</taxon>
        <taxon>Pseudomonadati</taxon>
        <taxon>Bacteroidota</taxon>
        <taxon>Flavobacteriia</taxon>
        <taxon>Flavobacteriales</taxon>
        <taxon>Weeksellaceae</taxon>
        <taxon>Chryseobacterium group</taxon>
        <taxon>Chryseobacterium</taxon>
    </lineage>
</organism>
<comment type="caution">
    <text evidence="1">The sequence shown here is derived from an EMBL/GenBank/DDBJ whole genome shotgun (WGS) entry which is preliminary data.</text>
</comment>
<proteinExistence type="predicted"/>
<evidence type="ECO:0008006" key="3">
    <source>
        <dbReference type="Google" id="ProtNLM"/>
    </source>
</evidence>
<reference evidence="2" key="1">
    <citation type="submission" date="2023-07" db="EMBL/GenBank/DDBJ databases">
        <title>Chryseobacterium sp. strain PBS4-4 Genome sequencing and assembly.</title>
        <authorList>
            <person name="Jung Y."/>
        </authorList>
    </citation>
    <scope>NUCLEOTIDE SEQUENCE [LARGE SCALE GENOMIC DNA]</scope>
    <source>
        <strain evidence="2">PBS4-4</strain>
    </source>
</reference>
<dbReference type="RefSeq" id="WP_263004674.1">
    <property type="nucleotide sequence ID" value="NZ_JAOTEM010000006.1"/>
</dbReference>
<keyword evidence="2" id="KW-1185">Reference proteome</keyword>
<dbReference type="Proteomes" id="UP001208649">
    <property type="component" value="Unassembled WGS sequence"/>
</dbReference>
<name>A0ABT2WA90_9FLAO</name>
<accession>A0ABT2WA90</accession>
<sequence>MKKILIIRACGVPGEKEECDIIKNQAQLYGIEVHDYCPKNNHELFDSLNKGIQYDYIYISSHGDSTGFCDSVGEINCSWFEFGAELCSSMCMNEDCVIMLSCCRGGLNQVAYDLFYNCTKISYIVGPRQSLYPHDMLINFNILLYNLEHRRVDPIIACEKIQKATDIRFVCFDRLETEMDTSYMLYLQQIEEMQKELLLQSIAPKNDIITPIEVINFKNPKNE</sequence>
<gene>
    <name evidence="1" type="ORF">NZ698_18210</name>
</gene>
<evidence type="ECO:0000313" key="1">
    <source>
        <dbReference type="EMBL" id="MCU7619117.1"/>
    </source>
</evidence>
<evidence type="ECO:0000313" key="2">
    <source>
        <dbReference type="Proteomes" id="UP001208649"/>
    </source>
</evidence>
<dbReference type="EMBL" id="JAOTEM010000006">
    <property type="protein sequence ID" value="MCU7619117.1"/>
    <property type="molecule type" value="Genomic_DNA"/>
</dbReference>